<evidence type="ECO:0000313" key="1">
    <source>
        <dbReference type="EMBL" id="KAH7851235.1"/>
    </source>
</evidence>
<dbReference type="Proteomes" id="UP000828048">
    <property type="component" value="Chromosome 8"/>
</dbReference>
<sequence>MALNLSHNSIFPADSMDNSLFSGINISNGYLMEGCTEKSSAGLANFQDNPQNCSREKNERASDNIVDLLPPDPFGMDLTSTFTAIRGWIEDIENDLDLELKSLGFVTDPVEVERVEDQLSAGLNLVCNGVVKFCQKADNSKIQEGSVGYDKDIGAGLFNGDIEEFMHFSYDKYWVTSDAANEFHGCSEPHWESDGGAPHDALLFTLGYLGVRDLLSVERVCKSLRDAVQNDPLIWRNIHIDHPLSHGITDDALLRLTSRAQGALQCLNLVQCLRITDSGLMHVIESNPGLKKLSVPGCARLSIEGILCNLKSLKASGKLRINNLRIGGLYGLTNEQFEELKFLLGADNPKQLSTHKPRFYSGGKLYLSCDDDRAIDIEACPRCQKLRQVYDCPAERCQAKNQSSQSCRACTICIARCIHCGCCINDYDYEETFCLDLLCLDCWKQLLDCQEEMDVHSPKCTIFHQQASGIPQVLECSWKWIKRANRTAYCRLRNLSNQENMKGIAKPMKMLLSSKQRHEKSGGTYRGSSEKPRPIDFYKGERDMVMEVSSNGELPPHHPHHQQNQLILNESSGGEDQNEVKAPKKRAETWVQDETRFLISFRREVDGLFNTSKSNKHLWDQISAKMREKGFDRTASMCTDKWRNLLKEFKKANKDNRSCSGSSGALAKMSYYKELEELLRDRAKNGGPYKSPTSSSKMDMYIQFSDKGLEDGDIPFGPVEAGGRSTVNLERALDHDGDPLAITAADAVAASGVPPWNWRETPGNGGESHSGYGGRVIVVKWGEHTRRIGIDGTADAIKEAIKSAFRLRTKRAFWLEDEDNVIRSLDRNMPLGNYILHLDEGISIKVCLYDEPDRMAVRTEDKTLYTEDEFRDFLARNGYTGLREINGYRTYDNLDDLRPVTKPPSAKRHELVNRHELVSSFIYAVNLIPSETLKLYHHGSMLVLRL</sequence>
<comment type="caution">
    <text evidence="1">The sequence shown here is derived from an EMBL/GenBank/DDBJ whole genome shotgun (WGS) entry which is preliminary data.</text>
</comment>
<reference evidence="1 2" key="1">
    <citation type="journal article" date="2021" name="Hortic Res">
        <title>High-quality reference genome and annotation aids understanding of berry development for evergreen blueberry (Vaccinium darrowii).</title>
        <authorList>
            <person name="Yu J."/>
            <person name="Hulse-Kemp A.M."/>
            <person name="Babiker E."/>
            <person name="Staton M."/>
        </authorList>
    </citation>
    <scope>NUCLEOTIDE SEQUENCE [LARGE SCALE GENOMIC DNA]</scope>
    <source>
        <strain evidence="2">cv. NJ 8807/NJ 8810</strain>
        <tissue evidence="1">Young leaf</tissue>
    </source>
</reference>
<accession>A0ACB7YEN4</accession>
<gene>
    <name evidence="1" type="ORF">Vadar_008918</name>
</gene>
<keyword evidence="2" id="KW-1185">Reference proteome</keyword>
<name>A0ACB7YEN4_9ERIC</name>
<proteinExistence type="predicted"/>
<dbReference type="EMBL" id="CM037158">
    <property type="protein sequence ID" value="KAH7851235.1"/>
    <property type="molecule type" value="Genomic_DNA"/>
</dbReference>
<organism evidence="1 2">
    <name type="scientific">Vaccinium darrowii</name>
    <dbReference type="NCBI Taxonomy" id="229202"/>
    <lineage>
        <taxon>Eukaryota</taxon>
        <taxon>Viridiplantae</taxon>
        <taxon>Streptophyta</taxon>
        <taxon>Embryophyta</taxon>
        <taxon>Tracheophyta</taxon>
        <taxon>Spermatophyta</taxon>
        <taxon>Magnoliopsida</taxon>
        <taxon>eudicotyledons</taxon>
        <taxon>Gunneridae</taxon>
        <taxon>Pentapetalae</taxon>
        <taxon>asterids</taxon>
        <taxon>Ericales</taxon>
        <taxon>Ericaceae</taxon>
        <taxon>Vaccinioideae</taxon>
        <taxon>Vaccinieae</taxon>
        <taxon>Vaccinium</taxon>
    </lineage>
</organism>
<protein>
    <submittedName>
        <fullName evidence="1">Uncharacterized protein</fullName>
    </submittedName>
</protein>
<evidence type="ECO:0000313" key="2">
    <source>
        <dbReference type="Proteomes" id="UP000828048"/>
    </source>
</evidence>